<protein>
    <submittedName>
        <fullName evidence="3">VWA domain-containing protein</fullName>
    </submittedName>
</protein>
<dbReference type="RefSeq" id="WP_319918219.1">
    <property type="nucleotide sequence ID" value="NZ_JAWZXF010000030.1"/>
</dbReference>
<dbReference type="InterPro" id="IPR050768">
    <property type="entry name" value="UPF0353/GerABKA_families"/>
</dbReference>
<dbReference type="Gene3D" id="3.40.50.410">
    <property type="entry name" value="von Willebrand factor, type A domain"/>
    <property type="match status" value="1"/>
</dbReference>
<dbReference type="InterPro" id="IPR033881">
    <property type="entry name" value="vWA_BatA_type"/>
</dbReference>
<dbReference type="InterPro" id="IPR002035">
    <property type="entry name" value="VWF_A"/>
</dbReference>
<dbReference type="CDD" id="cd01467">
    <property type="entry name" value="vWA_BatA_type"/>
    <property type="match status" value="1"/>
</dbReference>
<dbReference type="InterPro" id="IPR036465">
    <property type="entry name" value="vWFA_dom_sf"/>
</dbReference>
<comment type="caution">
    <text evidence="3">The sequence shown here is derived from an EMBL/GenBank/DDBJ whole genome shotgun (WGS) entry which is preliminary data.</text>
</comment>
<dbReference type="EMBL" id="JAWZXF010000030">
    <property type="protein sequence ID" value="MDX7924440.1"/>
    <property type="molecule type" value="Genomic_DNA"/>
</dbReference>
<dbReference type="AlphaFoldDB" id="A0AAP6GFJ0"/>
<keyword evidence="1" id="KW-1133">Transmembrane helix</keyword>
<feature type="domain" description="VWFA" evidence="2">
    <location>
        <begin position="91"/>
        <end position="275"/>
    </location>
</feature>
<accession>A0AAP6GFJ0</accession>
<dbReference type="PANTHER" id="PTHR22550:SF18">
    <property type="entry name" value="VWFA DOMAIN-CONTAINING PROTEIN"/>
    <property type="match status" value="1"/>
</dbReference>
<proteinExistence type="predicted"/>
<feature type="transmembrane region" description="Helical" evidence="1">
    <location>
        <begin position="294"/>
        <end position="316"/>
    </location>
</feature>
<keyword evidence="1" id="KW-0812">Transmembrane</keyword>
<evidence type="ECO:0000256" key="1">
    <source>
        <dbReference type="SAM" id="Phobius"/>
    </source>
</evidence>
<evidence type="ECO:0000313" key="3">
    <source>
        <dbReference type="EMBL" id="MDX7924440.1"/>
    </source>
</evidence>
<name>A0AAP6GFJ0_AERME</name>
<dbReference type="Pfam" id="PF00092">
    <property type="entry name" value="VWA"/>
    <property type="match status" value="1"/>
</dbReference>
<keyword evidence="1" id="KW-0472">Membrane</keyword>
<organism evidence="3 4">
    <name type="scientific">Aeromonas media</name>
    <dbReference type="NCBI Taxonomy" id="651"/>
    <lineage>
        <taxon>Bacteria</taxon>
        <taxon>Pseudomonadati</taxon>
        <taxon>Pseudomonadota</taxon>
        <taxon>Gammaproteobacteria</taxon>
        <taxon>Aeromonadales</taxon>
        <taxon>Aeromonadaceae</taxon>
        <taxon>Aeromonas</taxon>
    </lineage>
</organism>
<dbReference type="PANTHER" id="PTHR22550">
    <property type="entry name" value="SPORE GERMINATION PROTEIN"/>
    <property type="match status" value="1"/>
</dbReference>
<dbReference type="PROSITE" id="PS50234">
    <property type="entry name" value="VWFA"/>
    <property type="match status" value="1"/>
</dbReference>
<evidence type="ECO:0000259" key="2">
    <source>
        <dbReference type="PROSITE" id="PS50234"/>
    </source>
</evidence>
<dbReference type="SMART" id="SM00327">
    <property type="entry name" value="VWA"/>
    <property type="match status" value="1"/>
</dbReference>
<dbReference type="Proteomes" id="UP001285835">
    <property type="component" value="Unassembled WGS sequence"/>
</dbReference>
<sequence length="329" mass="36243">MWQFDAPWALLQLPLPWLAYRYLPPYRAARSALRVPFFAAMDQALGQSPRTLGGGRWQLGLNLLVWALLVTACARPVLIEPPIRHDSPTRDIMLAIDISQSMETRDYTTPDGRQSDRLSAVKGAVQDFIQRRKEDRLGLIVFGTGAYPQAPLTLDHASLQLLLDEVGIGMAGPNTALGDAIGLAIKLLEKTREREKVLILLTDGNDTGSAITPAHAAQLARDRGIRVHTIGIGDPAASGDARVDLQVLIEIANTTGGRFFRADDRQALHAVYAALDELTPHRVKTFSHQPKRDLFWWPLGASLLLLLVCHLLAALLGRRTPPSRIEEES</sequence>
<evidence type="ECO:0000313" key="4">
    <source>
        <dbReference type="Proteomes" id="UP001285835"/>
    </source>
</evidence>
<reference evidence="3" key="1">
    <citation type="submission" date="2023-11" db="EMBL/GenBank/DDBJ databases">
        <title>WGS of Aeromonas in Northern Israel.</title>
        <authorList>
            <person name="Hershko Y."/>
        </authorList>
    </citation>
    <scope>NUCLEOTIDE SEQUENCE</scope>
    <source>
        <strain evidence="3">02297</strain>
    </source>
</reference>
<dbReference type="SUPFAM" id="SSF53300">
    <property type="entry name" value="vWA-like"/>
    <property type="match status" value="1"/>
</dbReference>
<gene>
    <name evidence="3" type="ORF">SJS82_21220</name>
</gene>